<evidence type="ECO:0000313" key="4">
    <source>
        <dbReference type="Proteomes" id="UP000243468"/>
    </source>
</evidence>
<dbReference type="RefSeq" id="WP_092818122.1">
    <property type="nucleotide sequence ID" value="NZ_BAABKJ010000007.1"/>
</dbReference>
<feature type="compositionally biased region" description="Polar residues" evidence="1">
    <location>
        <begin position="213"/>
        <end position="232"/>
    </location>
</feature>
<dbReference type="AlphaFoldDB" id="A0A1G6GK22"/>
<sequence length="232" mass="26435">MNKYKFFVPLLVMLSVSPFTFASEKILELKKSCIQDYPVVRDETDPDLLNIYRQLCDRKSKKNMQLKNELSIQAAQRFQAMGKNLKALQWVEELRQQNFQRRELTDVAFLAGVGIAESNLQYMRNHEMRYLNAESTYPAAKKLSDHIQIALPEPDTSNSKAVTVNTIRLKQRMKRNGLSNRTAGKTSSLSRHVNLQSRVTKTSARNTTATTKLQSNNSITLGSSPFASFNKN</sequence>
<evidence type="ECO:0000256" key="2">
    <source>
        <dbReference type="SAM" id="SignalP"/>
    </source>
</evidence>
<protein>
    <submittedName>
        <fullName evidence="3">Uncharacterized protein</fullName>
    </submittedName>
</protein>
<organism evidence="3 4">
    <name type="scientific">Acinetobacter kookii</name>
    <dbReference type="NCBI Taxonomy" id="1226327"/>
    <lineage>
        <taxon>Bacteria</taxon>
        <taxon>Pseudomonadati</taxon>
        <taxon>Pseudomonadota</taxon>
        <taxon>Gammaproteobacteria</taxon>
        <taxon>Moraxellales</taxon>
        <taxon>Moraxellaceae</taxon>
        <taxon>Acinetobacter</taxon>
    </lineage>
</organism>
<feature type="chain" id="PRO_5017378833" evidence="2">
    <location>
        <begin position="23"/>
        <end position="232"/>
    </location>
</feature>
<gene>
    <name evidence="3" type="ORF">SAMN05421732_10127</name>
</gene>
<keyword evidence="4" id="KW-1185">Reference proteome</keyword>
<keyword evidence="2" id="KW-0732">Signal</keyword>
<dbReference type="OrthoDB" id="6711608at2"/>
<evidence type="ECO:0000256" key="1">
    <source>
        <dbReference type="SAM" id="MobiDB-lite"/>
    </source>
</evidence>
<evidence type="ECO:0000313" key="3">
    <source>
        <dbReference type="EMBL" id="SDB82294.1"/>
    </source>
</evidence>
<reference evidence="4" key="1">
    <citation type="submission" date="2016-09" db="EMBL/GenBank/DDBJ databases">
        <authorList>
            <person name="Varghese N."/>
            <person name="Submissions S."/>
        </authorList>
    </citation>
    <scope>NUCLEOTIDE SEQUENCE [LARGE SCALE GENOMIC DNA]</scope>
    <source>
        <strain evidence="4">ANC 4667</strain>
    </source>
</reference>
<accession>A0A1G6GK22</accession>
<feature type="region of interest" description="Disordered" evidence="1">
    <location>
        <begin position="212"/>
        <end position="232"/>
    </location>
</feature>
<dbReference type="Proteomes" id="UP000243468">
    <property type="component" value="Unassembled WGS sequence"/>
</dbReference>
<proteinExistence type="predicted"/>
<feature type="signal peptide" evidence="2">
    <location>
        <begin position="1"/>
        <end position="22"/>
    </location>
</feature>
<dbReference type="EMBL" id="FMYO01000001">
    <property type="protein sequence ID" value="SDB82294.1"/>
    <property type="molecule type" value="Genomic_DNA"/>
</dbReference>
<name>A0A1G6GK22_9GAMM</name>
<dbReference type="STRING" id="1226327.SAMN05421732_10127"/>